<evidence type="ECO:0000313" key="1">
    <source>
        <dbReference type="EMBL" id="MBH9578644.1"/>
    </source>
</evidence>
<name>A0A931NJ43_9BURK</name>
<comment type="caution">
    <text evidence="1">The sequence shown here is derived from an EMBL/GenBank/DDBJ whole genome shotgun (WGS) entry which is preliminary data.</text>
</comment>
<dbReference type="AlphaFoldDB" id="A0A931NJ43"/>
<dbReference type="Proteomes" id="UP000613266">
    <property type="component" value="Unassembled WGS sequence"/>
</dbReference>
<reference evidence="1" key="1">
    <citation type="submission" date="2020-12" db="EMBL/GenBank/DDBJ databases">
        <title>The genome sequence of Inhella sp. 1Y17.</title>
        <authorList>
            <person name="Liu Y."/>
        </authorList>
    </citation>
    <scope>NUCLEOTIDE SEQUENCE</scope>
    <source>
        <strain evidence="1">1Y17</strain>
    </source>
</reference>
<keyword evidence="2" id="KW-1185">Reference proteome</keyword>
<organism evidence="1 2">
    <name type="scientific">Inhella proteolytica</name>
    <dbReference type="NCBI Taxonomy" id="2795029"/>
    <lineage>
        <taxon>Bacteria</taxon>
        <taxon>Pseudomonadati</taxon>
        <taxon>Pseudomonadota</taxon>
        <taxon>Betaproteobacteria</taxon>
        <taxon>Burkholderiales</taxon>
        <taxon>Sphaerotilaceae</taxon>
        <taxon>Inhella</taxon>
    </lineage>
</organism>
<dbReference type="RefSeq" id="WP_198112411.1">
    <property type="nucleotide sequence ID" value="NZ_JAEDAK010000013.1"/>
</dbReference>
<evidence type="ECO:0000313" key="2">
    <source>
        <dbReference type="Proteomes" id="UP000613266"/>
    </source>
</evidence>
<gene>
    <name evidence="1" type="ORF">I7X39_17265</name>
</gene>
<proteinExistence type="predicted"/>
<dbReference type="EMBL" id="JAEDAK010000013">
    <property type="protein sequence ID" value="MBH9578644.1"/>
    <property type="molecule type" value="Genomic_DNA"/>
</dbReference>
<accession>A0A931NJ43</accession>
<sequence>MSDRYRLVPTVSFQADLERLEAHIVQRELASQTPDEDCLFRFQSALERAVGVLRFAPHSCRRCEADRTLRELVVPFGHGGCVVLFAIRDIDVLLLAARDQHEHDYR</sequence>
<protein>
    <submittedName>
        <fullName evidence="1">Type II toxin-antitoxin system RelE/ParE family toxin</fullName>
    </submittedName>
</protein>